<evidence type="ECO:0000256" key="4">
    <source>
        <dbReference type="SAM" id="SignalP"/>
    </source>
</evidence>
<evidence type="ECO:0000256" key="3">
    <source>
        <dbReference type="SAM" id="MobiDB-lite"/>
    </source>
</evidence>
<dbReference type="PANTHER" id="PTHR43784">
    <property type="entry name" value="GDSL-LIKE LIPASE/ACYLHYDROLASE, PUTATIVE (AFU_ORTHOLOGUE AFUA_2G00820)-RELATED"/>
    <property type="match status" value="1"/>
</dbReference>
<evidence type="ECO:0000259" key="5">
    <source>
        <dbReference type="PROSITE" id="PS50853"/>
    </source>
</evidence>
<evidence type="ECO:0000313" key="6">
    <source>
        <dbReference type="EMBL" id="MBB5785643.1"/>
    </source>
</evidence>
<dbReference type="InterPro" id="IPR013783">
    <property type="entry name" value="Ig-like_fold"/>
</dbReference>
<dbReference type="InterPro" id="IPR033803">
    <property type="entry name" value="CBD-like_Golvesin-Xly"/>
</dbReference>
<dbReference type="Proteomes" id="UP000542813">
    <property type="component" value="Unassembled WGS sequence"/>
</dbReference>
<dbReference type="InterPro" id="IPR017853">
    <property type="entry name" value="GH"/>
</dbReference>
<feature type="region of interest" description="Disordered" evidence="3">
    <location>
        <begin position="329"/>
        <end position="363"/>
    </location>
</feature>
<dbReference type="PROSITE" id="PS01098">
    <property type="entry name" value="LIPASE_GDSL_SER"/>
    <property type="match status" value="1"/>
</dbReference>
<dbReference type="GO" id="GO:0016298">
    <property type="term" value="F:lipase activity"/>
    <property type="evidence" value="ECO:0007669"/>
    <property type="project" value="InterPro"/>
</dbReference>
<accession>A0A7W9GKS7</accession>
<dbReference type="EMBL" id="JACHMM010000001">
    <property type="protein sequence ID" value="MBB5785643.1"/>
    <property type="molecule type" value="Genomic_DNA"/>
</dbReference>
<dbReference type="GO" id="GO:0016798">
    <property type="term" value="F:hydrolase activity, acting on glycosyl bonds"/>
    <property type="evidence" value="ECO:0007669"/>
    <property type="project" value="UniProtKB-KW"/>
</dbReference>
<dbReference type="InterPro" id="IPR006311">
    <property type="entry name" value="TAT_signal"/>
</dbReference>
<feature type="signal peptide" evidence="4">
    <location>
        <begin position="1"/>
        <end position="22"/>
    </location>
</feature>
<dbReference type="CDD" id="cd00063">
    <property type="entry name" value="FN3"/>
    <property type="match status" value="1"/>
</dbReference>
<dbReference type="Pfam" id="PF13472">
    <property type="entry name" value="Lipase_GDSL_2"/>
    <property type="match status" value="1"/>
</dbReference>
<dbReference type="Gene3D" id="2.60.40.1180">
    <property type="entry name" value="Golgi alpha-mannosidase II"/>
    <property type="match status" value="1"/>
</dbReference>
<feature type="domain" description="Fibronectin type-III" evidence="5">
    <location>
        <begin position="822"/>
        <end position="908"/>
    </location>
</feature>
<dbReference type="SUPFAM" id="SSF51445">
    <property type="entry name" value="(Trans)glycosidases"/>
    <property type="match status" value="1"/>
</dbReference>
<dbReference type="Pfam" id="PF25275">
    <property type="entry name" value="Golvesin_C"/>
    <property type="match status" value="1"/>
</dbReference>
<keyword evidence="7" id="KW-1185">Reference proteome</keyword>
<keyword evidence="1" id="KW-0326">Glycosidase</keyword>
<dbReference type="PROSITE" id="PS51318">
    <property type="entry name" value="TAT"/>
    <property type="match status" value="1"/>
</dbReference>
<comment type="caution">
    <text evidence="6">The sequence shown here is derived from an EMBL/GenBank/DDBJ whole genome shotgun (WGS) entry which is preliminary data.</text>
</comment>
<keyword evidence="4" id="KW-0732">Signal</keyword>
<keyword evidence="2" id="KW-0119">Carbohydrate metabolism</keyword>
<dbReference type="Gene3D" id="3.40.50.1110">
    <property type="entry name" value="SGNH hydrolase"/>
    <property type="match status" value="1"/>
</dbReference>
<dbReference type="InterPro" id="IPR053140">
    <property type="entry name" value="GDSL_Rv0518-like"/>
</dbReference>
<dbReference type="GO" id="GO:0006629">
    <property type="term" value="P:lipid metabolic process"/>
    <property type="evidence" value="ECO:0007669"/>
    <property type="project" value="InterPro"/>
</dbReference>
<evidence type="ECO:0000313" key="7">
    <source>
        <dbReference type="Proteomes" id="UP000542813"/>
    </source>
</evidence>
<sequence>MTMMRTRLLTGLAGLVAGTMVATGAALPADRMPAAAAAAGPGVTETADTVVVRGDTYTMTIVKDGFRYGFADAAGRSTLPPHAESGLRVNDADAVGTDLVSSPSAATAVLDVELEDGETVRVHVHPSATTVRITVDELGATPATVDLRTAPAGPAYGLGDYGAHADGQPDQGTPCSGKVEARPTLELTGIVLDNVTNQGSCKRFISTFMVFPAQGVAQVLFDEGQKRVALTETENRLGVAGVDRVDAVHYFLAGDLKQVYSDYRDARVEHGYTDVEPRPDLFELGWEAYGALAWNTYQTSVEETVQGFVDHGYPLGWGIVGSGFWPGPRGRPAEGTTNSFGMWDDTEEPGREDAQPGLPNPRYPDPDRLKALFAENDIDLLLGARNNVKALPADGGNHNPVHDGPFTEEAAAAGFLLQDADGTPTVVTRAQFPSGPSYVLDGSDEDAVDWFVERMRAWGVDGFKEDTMLYEPDLHLDGNWNPLQVALHDDGNLMMVRNAAYSVPGDVVRINDTIYGTGEVFHEDPDRMPVNLLNIAASGAANISPDIIGGTPGPSMSDPAYMSYVMRNAQFNAMAPVMTFGKGPWELGRSDYAESVKDLALWHDALHPYVYDAVLDGNASGFPYAMTPLPIAYPDDENTYGLVNDETRQYEWMFGESLLATPVFGADFDTAQARDVYLPDGRWIDYSTGAVFDGPRTLEDYAVGTDRVPAFVGGKGVLVTRDRSEAGEVTGFSAEVYPVSRSSRYEWTDGSADSTILNANTGWDPARLRVTDRTTGDTVPFEVDDVTGAFRFAFEPGHDYVLSGGGRAQHSLPVETAAPAAAPAGVSAETGDDGQVTLSWDPVPDARAYLVEVTGAATCAEGLIGSTTGTSLGLGGLDRAAGTYTVAAVNTVGAGPGSEPVVVTAPDGGRAVVTVTDEGAPATCDPETPAYAETGAWAGSALAGFDGSRSRFSATDGSTATWSAKLLDGTYDVSVWFPLHTNSTPAATFTVTHAGGESDTVLDQRADGGRWVSLGEYEFTEDQLGSVTLTVGDAPGNARGDAVRFAPVVEEPPHPGTGTWAASSSLLEDVRIENQTVRMVVRTSIGGDDLRIRLTNAFGLTPVTFGEVTVGAQQDGAAVVDGSIRPVTFGGRATVTVPAGGSVVSDPVPGSWAPASDVVVSAYVPGSVQTVSGHLRPTATTYLAGGRHATEAGGAAFTDELEHWFWLDRVSFDDTEAAGAIAVVGDSLTDGGGDVPDTNLRWPDHLARRILELPEAEQSGVLNAGMSGNRILFDDYGPRTLDRLDRDALDQPGVHTVLLFQGINDVSRSVTTSAPLIDGYREIAERAHARGLRVVVGTLTPFGGASAYTPAKETVRQEVNAFLRTDEAFDGVIDFDAALRDPADPTRLLPAYDKGDHLHHTDAGRERLAATVDLALLAPQTTS</sequence>
<dbReference type="SUPFAM" id="SSF51011">
    <property type="entry name" value="Glycosyl hydrolase domain"/>
    <property type="match status" value="1"/>
</dbReference>
<organism evidence="6 7">
    <name type="scientific">Jiangella mangrovi</name>
    <dbReference type="NCBI Taxonomy" id="1524084"/>
    <lineage>
        <taxon>Bacteria</taxon>
        <taxon>Bacillati</taxon>
        <taxon>Actinomycetota</taxon>
        <taxon>Actinomycetes</taxon>
        <taxon>Jiangellales</taxon>
        <taxon>Jiangellaceae</taxon>
        <taxon>Jiangella</taxon>
    </lineage>
</organism>
<protein>
    <submittedName>
        <fullName evidence="6">Lysophospholipase L1-like esterase</fullName>
    </submittedName>
</protein>
<dbReference type="RefSeq" id="WP_184818526.1">
    <property type="nucleotide sequence ID" value="NZ_JACHMM010000001.1"/>
</dbReference>
<dbReference type="SUPFAM" id="SSF52266">
    <property type="entry name" value="SGNH hydrolase"/>
    <property type="match status" value="1"/>
</dbReference>
<dbReference type="InterPro" id="IPR003961">
    <property type="entry name" value="FN3_dom"/>
</dbReference>
<dbReference type="InterPro" id="IPR013830">
    <property type="entry name" value="SGNH_hydro"/>
</dbReference>
<evidence type="ECO:0000256" key="2">
    <source>
        <dbReference type="ARBA" id="ARBA00023326"/>
    </source>
</evidence>
<keyword evidence="2" id="KW-0624">Polysaccharide degradation</keyword>
<name>A0A7W9GKS7_9ACTN</name>
<dbReference type="InterPro" id="IPR013780">
    <property type="entry name" value="Glyco_hydro_b"/>
</dbReference>
<dbReference type="PANTHER" id="PTHR43784:SF2">
    <property type="entry name" value="GDSL-LIKE LIPASE_ACYLHYDROLASE, PUTATIVE (AFU_ORTHOLOGUE AFUA_2G00820)-RELATED"/>
    <property type="match status" value="1"/>
</dbReference>
<dbReference type="InterPro" id="IPR036514">
    <property type="entry name" value="SGNH_hydro_sf"/>
</dbReference>
<dbReference type="Gene3D" id="3.20.20.80">
    <property type="entry name" value="Glycosidases"/>
    <property type="match status" value="2"/>
</dbReference>
<dbReference type="Pfam" id="PF21365">
    <property type="entry name" value="Glyco_hydro_31_3rd"/>
    <property type="match status" value="1"/>
</dbReference>
<reference evidence="6 7" key="1">
    <citation type="submission" date="2020-08" db="EMBL/GenBank/DDBJ databases">
        <title>Sequencing the genomes of 1000 actinobacteria strains.</title>
        <authorList>
            <person name="Klenk H.-P."/>
        </authorList>
    </citation>
    <scope>NUCLEOTIDE SEQUENCE [LARGE SCALE GENOMIC DNA]</scope>
    <source>
        <strain evidence="6 7">DSM 102122</strain>
    </source>
</reference>
<dbReference type="InterPro" id="IPR036116">
    <property type="entry name" value="FN3_sf"/>
</dbReference>
<keyword evidence="1" id="KW-0378">Hydrolase</keyword>
<dbReference type="InterPro" id="IPR048395">
    <property type="entry name" value="Glyco_hydro_31_C"/>
</dbReference>
<dbReference type="PROSITE" id="PS50853">
    <property type="entry name" value="FN3"/>
    <property type="match status" value="1"/>
</dbReference>
<proteinExistence type="predicted"/>
<dbReference type="GO" id="GO:0000272">
    <property type="term" value="P:polysaccharide catabolic process"/>
    <property type="evidence" value="ECO:0007669"/>
    <property type="project" value="UniProtKB-KW"/>
</dbReference>
<feature type="chain" id="PRO_5038788151" evidence="4">
    <location>
        <begin position="23"/>
        <end position="1423"/>
    </location>
</feature>
<dbReference type="CDD" id="cd01830">
    <property type="entry name" value="XynE_like"/>
    <property type="match status" value="1"/>
</dbReference>
<dbReference type="Gene3D" id="2.60.40.10">
    <property type="entry name" value="Immunoglobulins"/>
    <property type="match status" value="1"/>
</dbReference>
<evidence type="ECO:0000256" key="1">
    <source>
        <dbReference type="ARBA" id="ARBA00023295"/>
    </source>
</evidence>
<gene>
    <name evidence="6" type="ORF">HD601_000218</name>
</gene>
<dbReference type="InterPro" id="IPR008265">
    <property type="entry name" value="Lipase_GDSL_AS"/>
</dbReference>
<dbReference type="SUPFAM" id="SSF49265">
    <property type="entry name" value="Fibronectin type III"/>
    <property type="match status" value="1"/>
</dbReference>